<evidence type="ECO:0000313" key="7">
    <source>
        <dbReference type="EMBL" id="KAF1943678.1"/>
    </source>
</evidence>
<dbReference type="PANTHER" id="PTHR24305">
    <property type="entry name" value="CYTOCHROME P450"/>
    <property type="match status" value="1"/>
</dbReference>
<dbReference type="Proteomes" id="UP000800038">
    <property type="component" value="Unassembled WGS sequence"/>
</dbReference>
<keyword evidence="8" id="KW-1185">Reference proteome</keyword>
<dbReference type="InterPro" id="IPR001128">
    <property type="entry name" value="Cyt_P450"/>
</dbReference>
<comment type="cofactor">
    <cofactor evidence="1 4">
        <name>heme</name>
        <dbReference type="ChEBI" id="CHEBI:30413"/>
    </cofactor>
</comment>
<dbReference type="EMBL" id="ML976023">
    <property type="protein sequence ID" value="KAF1943678.1"/>
    <property type="molecule type" value="Genomic_DNA"/>
</dbReference>
<dbReference type="AlphaFoldDB" id="A0A6A5SV29"/>
<dbReference type="GO" id="GO:0005506">
    <property type="term" value="F:iron ion binding"/>
    <property type="evidence" value="ECO:0007669"/>
    <property type="project" value="InterPro"/>
</dbReference>
<dbReference type="Pfam" id="PF00067">
    <property type="entry name" value="p450"/>
    <property type="match status" value="1"/>
</dbReference>
<evidence type="ECO:0000313" key="8">
    <source>
        <dbReference type="Proteomes" id="UP000800038"/>
    </source>
</evidence>
<evidence type="ECO:0000256" key="5">
    <source>
        <dbReference type="RuleBase" id="RU000461"/>
    </source>
</evidence>
<dbReference type="OrthoDB" id="3945418at2759"/>
<feature type="binding site" description="axial binding residue" evidence="4">
    <location>
        <position position="450"/>
    </location>
    <ligand>
        <name>heme</name>
        <dbReference type="ChEBI" id="CHEBI:30413"/>
    </ligand>
    <ligandPart>
        <name>Fe</name>
        <dbReference type="ChEBI" id="CHEBI:18248"/>
    </ligandPart>
</feature>
<dbReference type="Gene3D" id="1.10.630.10">
    <property type="entry name" value="Cytochrome P450"/>
    <property type="match status" value="1"/>
</dbReference>
<keyword evidence="3 4" id="KW-0408">Iron</keyword>
<protein>
    <submittedName>
        <fullName evidence="7">Cytochrome P450</fullName>
    </submittedName>
</protein>
<dbReference type="PROSITE" id="PS00086">
    <property type="entry name" value="CYTOCHROME_P450"/>
    <property type="match status" value="1"/>
</dbReference>
<dbReference type="PANTHER" id="PTHR24305:SF152">
    <property type="entry name" value="P450, PUTATIVE (EUROFUNG)-RELATED"/>
    <property type="match status" value="1"/>
</dbReference>
<dbReference type="GO" id="GO:0016705">
    <property type="term" value="F:oxidoreductase activity, acting on paired donors, with incorporation or reduction of molecular oxygen"/>
    <property type="evidence" value="ECO:0007669"/>
    <property type="project" value="InterPro"/>
</dbReference>
<dbReference type="FunFam" id="1.10.630.10:FF:000426">
    <property type="entry name" value="Uncharacterized protein"/>
    <property type="match status" value="1"/>
</dbReference>
<dbReference type="InterPro" id="IPR036396">
    <property type="entry name" value="Cyt_P450_sf"/>
</dbReference>
<dbReference type="GO" id="GO:0004497">
    <property type="term" value="F:monooxygenase activity"/>
    <property type="evidence" value="ECO:0007669"/>
    <property type="project" value="UniProtKB-KW"/>
</dbReference>
<accession>A0A6A5SV29</accession>
<keyword evidence="4 5" id="KW-0349">Heme</keyword>
<evidence type="ECO:0000256" key="6">
    <source>
        <dbReference type="SAM" id="Phobius"/>
    </source>
</evidence>
<sequence>MDLETNTNARALPPRLALCVTAFVLYVLGLYIYRLYFHPLSKFPGPRTAAVTSWYEAYFEIVKKGQFSKQISKLHDEYGPIVRVTPNELHIRDPRFHEQVYAKNLHLDKEGWDKRFGCAGGLLTTVKGEDHKRRRAALAPMFSRRSILDFVHIIYRHIDTLSTRMQEFEARKEPMNLSHAFPALTGDIIMDYFFGFNYDQLKHPEFDSFHDAFIKIGGVGHFATQFPMLLPIMNSIPDKIIEWMQPAAKSLLKFKRDNWTLITRTLQGEDIKSNDAKRTVFQEILSSKLPDSDKTNKRLADEAQIIIGGGVETTAFSLSIAAFHIINTPRIYERLHRELVEALPNRSNIELFPLEQMPYLKAIVMESARLSYGLSARNPRTHKTPLQYGDYVIPANTCISMTIPEISHDESIFPNSHSFIPERWLNDPKTADGIPLDRFMLSFGRGTRACLGISLAYIEMYLTLGMMFRRYKFELHEADVTDVELGHDFFIPVVRLGSKGVRVFVTRTED</sequence>
<dbReference type="InterPro" id="IPR017972">
    <property type="entry name" value="Cyt_P450_CS"/>
</dbReference>
<proteinExistence type="inferred from homology"/>
<keyword evidence="2 4" id="KW-0479">Metal-binding</keyword>
<dbReference type="PRINTS" id="PR00385">
    <property type="entry name" value="P450"/>
</dbReference>
<dbReference type="CDD" id="cd11062">
    <property type="entry name" value="CYP58-like"/>
    <property type="match status" value="1"/>
</dbReference>
<feature type="transmembrane region" description="Helical" evidence="6">
    <location>
        <begin position="12"/>
        <end position="33"/>
    </location>
</feature>
<keyword evidence="5" id="KW-0503">Monooxygenase</keyword>
<dbReference type="SUPFAM" id="SSF48264">
    <property type="entry name" value="Cytochrome P450"/>
    <property type="match status" value="1"/>
</dbReference>
<keyword evidence="6" id="KW-1133">Transmembrane helix</keyword>
<dbReference type="PRINTS" id="PR00463">
    <property type="entry name" value="EP450I"/>
</dbReference>
<dbReference type="InterPro" id="IPR002401">
    <property type="entry name" value="Cyt_P450_E_grp-I"/>
</dbReference>
<evidence type="ECO:0000256" key="4">
    <source>
        <dbReference type="PIRSR" id="PIRSR602401-1"/>
    </source>
</evidence>
<dbReference type="InterPro" id="IPR050121">
    <property type="entry name" value="Cytochrome_P450_monoxygenase"/>
</dbReference>
<evidence type="ECO:0000256" key="2">
    <source>
        <dbReference type="ARBA" id="ARBA00022723"/>
    </source>
</evidence>
<organism evidence="7 8">
    <name type="scientific">Clathrospora elynae</name>
    <dbReference type="NCBI Taxonomy" id="706981"/>
    <lineage>
        <taxon>Eukaryota</taxon>
        <taxon>Fungi</taxon>
        <taxon>Dikarya</taxon>
        <taxon>Ascomycota</taxon>
        <taxon>Pezizomycotina</taxon>
        <taxon>Dothideomycetes</taxon>
        <taxon>Pleosporomycetidae</taxon>
        <taxon>Pleosporales</taxon>
        <taxon>Diademaceae</taxon>
        <taxon>Clathrospora</taxon>
    </lineage>
</organism>
<evidence type="ECO:0000256" key="3">
    <source>
        <dbReference type="ARBA" id="ARBA00023004"/>
    </source>
</evidence>
<name>A0A6A5SV29_9PLEO</name>
<comment type="similarity">
    <text evidence="5">Belongs to the cytochrome P450 family.</text>
</comment>
<keyword evidence="6" id="KW-0812">Transmembrane</keyword>
<dbReference type="GO" id="GO:0020037">
    <property type="term" value="F:heme binding"/>
    <property type="evidence" value="ECO:0007669"/>
    <property type="project" value="InterPro"/>
</dbReference>
<reference evidence="7" key="1">
    <citation type="journal article" date="2020" name="Stud. Mycol.">
        <title>101 Dothideomycetes genomes: a test case for predicting lifestyles and emergence of pathogens.</title>
        <authorList>
            <person name="Haridas S."/>
            <person name="Albert R."/>
            <person name="Binder M."/>
            <person name="Bloem J."/>
            <person name="Labutti K."/>
            <person name="Salamov A."/>
            <person name="Andreopoulos B."/>
            <person name="Baker S."/>
            <person name="Barry K."/>
            <person name="Bills G."/>
            <person name="Bluhm B."/>
            <person name="Cannon C."/>
            <person name="Castanera R."/>
            <person name="Culley D."/>
            <person name="Daum C."/>
            <person name="Ezra D."/>
            <person name="Gonzalez J."/>
            <person name="Henrissat B."/>
            <person name="Kuo A."/>
            <person name="Liang C."/>
            <person name="Lipzen A."/>
            <person name="Lutzoni F."/>
            <person name="Magnuson J."/>
            <person name="Mondo S."/>
            <person name="Nolan M."/>
            <person name="Ohm R."/>
            <person name="Pangilinan J."/>
            <person name="Park H.-J."/>
            <person name="Ramirez L."/>
            <person name="Alfaro M."/>
            <person name="Sun H."/>
            <person name="Tritt A."/>
            <person name="Yoshinaga Y."/>
            <person name="Zwiers L.-H."/>
            <person name="Turgeon B."/>
            <person name="Goodwin S."/>
            <person name="Spatafora J."/>
            <person name="Crous P."/>
            <person name="Grigoriev I."/>
        </authorList>
    </citation>
    <scope>NUCLEOTIDE SEQUENCE</scope>
    <source>
        <strain evidence="7">CBS 161.51</strain>
    </source>
</reference>
<keyword evidence="5" id="KW-0560">Oxidoreductase</keyword>
<keyword evidence="6" id="KW-0472">Membrane</keyword>
<gene>
    <name evidence="7" type="ORF">EJ02DRAFT_126382</name>
</gene>
<evidence type="ECO:0000256" key="1">
    <source>
        <dbReference type="ARBA" id="ARBA00001971"/>
    </source>
</evidence>